<proteinExistence type="predicted"/>
<dbReference type="OrthoDB" id="2355984at2759"/>
<name>A0A9P7EPA6_9AGAM</name>
<dbReference type="RefSeq" id="XP_041199874.1">
    <property type="nucleotide sequence ID" value="XM_041339054.1"/>
</dbReference>
<evidence type="ECO:0000313" key="3">
    <source>
        <dbReference type="Proteomes" id="UP000807769"/>
    </source>
</evidence>
<protein>
    <submittedName>
        <fullName evidence="2">Uncharacterized protein</fullName>
    </submittedName>
</protein>
<accession>A0A9P7EPA6</accession>
<sequence>MSDNAIKSSHTLSSENHQEFDQNSVKECLNHIEDFKKGLTQKGDALLEIQTILQKAIAESDSLTQLNFKPGFKHFLELLDHTIISGEASDHWEEPSLEEPEHQESSVVPKEKAESVLSRDEHEYVLQGKRRKLTPDRLQFYLWLEPDQYHQVSNKRAEQLMLDCYEEWSEETKYYLGQVTSTPGCPSFPTSQWTLLLDRHAPDLEKVLSGHYSTTIELKQSQPLGKGFEITLSQPTSTHKVKTYGDWSVATDLWVEALSFIMPWKESELCSYKCYVSRFFVNVHYSLHS</sequence>
<gene>
    <name evidence="2" type="ORF">BJ212DRAFT_1474219</name>
</gene>
<dbReference type="AlphaFoldDB" id="A0A9P7EPA6"/>
<evidence type="ECO:0000313" key="2">
    <source>
        <dbReference type="EMBL" id="KAG1827027.1"/>
    </source>
</evidence>
<organism evidence="2 3">
    <name type="scientific">Suillus subaureus</name>
    <dbReference type="NCBI Taxonomy" id="48587"/>
    <lineage>
        <taxon>Eukaryota</taxon>
        <taxon>Fungi</taxon>
        <taxon>Dikarya</taxon>
        <taxon>Basidiomycota</taxon>
        <taxon>Agaricomycotina</taxon>
        <taxon>Agaricomycetes</taxon>
        <taxon>Agaricomycetidae</taxon>
        <taxon>Boletales</taxon>
        <taxon>Suillineae</taxon>
        <taxon>Suillaceae</taxon>
        <taxon>Suillus</taxon>
    </lineage>
</organism>
<dbReference type="GeneID" id="64633070"/>
<feature type="region of interest" description="Disordered" evidence="1">
    <location>
        <begin position="1"/>
        <end position="20"/>
    </location>
</feature>
<keyword evidence="3" id="KW-1185">Reference proteome</keyword>
<dbReference type="EMBL" id="JABBWG010000001">
    <property type="protein sequence ID" value="KAG1827027.1"/>
    <property type="molecule type" value="Genomic_DNA"/>
</dbReference>
<evidence type="ECO:0000256" key="1">
    <source>
        <dbReference type="SAM" id="MobiDB-lite"/>
    </source>
</evidence>
<dbReference type="Proteomes" id="UP000807769">
    <property type="component" value="Unassembled WGS sequence"/>
</dbReference>
<reference evidence="2" key="1">
    <citation type="journal article" date="2020" name="New Phytol.">
        <title>Comparative genomics reveals dynamic genome evolution in host specialist ectomycorrhizal fungi.</title>
        <authorList>
            <person name="Lofgren L.A."/>
            <person name="Nguyen N.H."/>
            <person name="Vilgalys R."/>
            <person name="Ruytinx J."/>
            <person name="Liao H.L."/>
            <person name="Branco S."/>
            <person name="Kuo A."/>
            <person name="LaButti K."/>
            <person name="Lipzen A."/>
            <person name="Andreopoulos W."/>
            <person name="Pangilinan J."/>
            <person name="Riley R."/>
            <person name="Hundley H."/>
            <person name="Na H."/>
            <person name="Barry K."/>
            <person name="Grigoriev I.V."/>
            <person name="Stajich J.E."/>
            <person name="Kennedy P.G."/>
        </authorList>
    </citation>
    <scope>NUCLEOTIDE SEQUENCE</scope>
    <source>
        <strain evidence="2">MN1</strain>
    </source>
</reference>
<comment type="caution">
    <text evidence="2">The sequence shown here is derived from an EMBL/GenBank/DDBJ whole genome shotgun (WGS) entry which is preliminary data.</text>
</comment>